<proteinExistence type="predicted"/>
<organism evidence="1 2">
    <name type="scientific">Lentinula aff. detonsa</name>
    <dbReference type="NCBI Taxonomy" id="2804958"/>
    <lineage>
        <taxon>Eukaryota</taxon>
        <taxon>Fungi</taxon>
        <taxon>Dikarya</taxon>
        <taxon>Basidiomycota</taxon>
        <taxon>Agaricomycotina</taxon>
        <taxon>Agaricomycetes</taxon>
        <taxon>Agaricomycetidae</taxon>
        <taxon>Agaricales</taxon>
        <taxon>Marasmiineae</taxon>
        <taxon>Omphalotaceae</taxon>
        <taxon>Lentinula</taxon>
    </lineage>
</organism>
<dbReference type="Proteomes" id="UP001163798">
    <property type="component" value="Unassembled WGS sequence"/>
</dbReference>
<reference evidence="1" key="1">
    <citation type="submission" date="2022-08" db="EMBL/GenBank/DDBJ databases">
        <authorList>
            <consortium name="DOE Joint Genome Institute"/>
            <person name="Min B."/>
            <person name="Riley R."/>
            <person name="Sierra-Patev S."/>
            <person name="Naranjo-Ortiz M."/>
            <person name="Looney B."/>
            <person name="Konkel Z."/>
            <person name="Slot J.C."/>
            <person name="Sakamoto Y."/>
            <person name="Steenwyk J.L."/>
            <person name="Rokas A."/>
            <person name="Carro J."/>
            <person name="Camarero S."/>
            <person name="Ferreira P."/>
            <person name="Molpeceres G."/>
            <person name="Ruiz-Duenas F.J."/>
            <person name="Serrano A."/>
            <person name="Henrissat B."/>
            <person name="Drula E."/>
            <person name="Hughes K.W."/>
            <person name="Mata J.L."/>
            <person name="Ishikawa N.K."/>
            <person name="Vargas-Isla R."/>
            <person name="Ushijima S."/>
            <person name="Smith C.A."/>
            <person name="Ahrendt S."/>
            <person name="Andreopoulos W."/>
            <person name="He G."/>
            <person name="Labutti K."/>
            <person name="Lipzen A."/>
            <person name="Ng V."/>
            <person name="Sandor L."/>
            <person name="Barry K."/>
            <person name="Martinez A.T."/>
            <person name="Xiao Y."/>
            <person name="Gibbons J.G."/>
            <person name="Terashima K."/>
            <person name="Hibbett D.S."/>
            <person name="Grigoriev I.V."/>
        </authorList>
    </citation>
    <scope>NUCLEOTIDE SEQUENCE</scope>
    <source>
        <strain evidence="1">TFB10291</strain>
    </source>
</reference>
<accession>A0AA38L4L5</accession>
<gene>
    <name evidence="1" type="ORF">GGU10DRAFT_191830</name>
</gene>
<dbReference type="EMBL" id="MU793334">
    <property type="protein sequence ID" value="KAJ3785677.1"/>
    <property type="molecule type" value="Genomic_DNA"/>
</dbReference>
<sequence length="172" mass="19273">MEGKIRPEGSQSSSTEVIIQSFEGPRAKQLWQETSPRYLVFDGDCRRDTRLLLASLIYKEDQEITMRGTQVVHAITSALEYLSRNFPGRDIKPEHFNVFSDDQGKTVLSFTPDITALEGGGIGRRETSRGNVSRYVDPNFGLCNSLISKVVKFLFLEGKTDSACCMPRPSTM</sequence>
<dbReference type="AlphaFoldDB" id="A0AA38L4L5"/>
<evidence type="ECO:0000313" key="1">
    <source>
        <dbReference type="EMBL" id="KAJ3785677.1"/>
    </source>
</evidence>
<comment type="caution">
    <text evidence="1">The sequence shown here is derived from an EMBL/GenBank/DDBJ whole genome shotgun (WGS) entry which is preliminary data.</text>
</comment>
<name>A0AA38L4L5_9AGAR</name>
<keyword evidence="2" id="KW-1185">Reference proteome</keyword>
<evidence type="ECO:0000313" key="2">
    <source>
        <dbReference type="Proteomes" id="UP001163798"/>
    </source>
</evidence>
<protein>
    <submittedName>
        <fullName evidence="1">Uncharacterized protein</fullName>
    </submittedName>
</protein>